<dbReference type="AlphaFoldDB" id="A0A2J6T115"/>
<evidence type="ECO:0000313" key="2">
    <source>
        <dbReference type="EMBL" id="PMD56708.1"/>
    </source>
</evidence>
<reference evidence="2 3" key="1">
    <citation type="submission" date="2016-04" db="EMBL/GenBank/DDBJ databases">
        <title>A degradative enzymes factory behind the ericoid mycorrhizal symbiosis.</title>
        <authorList>
            <consortium name="DOE Joint Genome Institute"/>
            <person name="Martino E."/>
            <person name="Morin E."/>
            <person name="Grelet G."/>
            <person name="Kuo A."/>
            <person name="Kohler A."/>
            <person name="Daghino S."/>
            <person name="Barry K."/>
            <person name="Choi C."/>
            <person name="Cichocki N."/>
            <person name="Clum A."/>
            <person name="Copeland A."/>
            <person name="Hainaut M."/>
            <person name="Haridas S."/>
            <person name="Labutti K."/>
            <person name="Lindquist E."/>
            <person name="Lipzen A."/>
            <person name="Khouja H.-R."/>
            <person name="Murat C."/>
            <person name="Ohm R."/>
            <person name="Olson A."/>
            <person name="Spatafora J."/>
            <person name="Veneault-Fourrey C."/>
            <person name="Henrissat B."/>
            <person name="Grigoriev I."/>
            <person name="Martin F."/>
            <person name="Perotto S."/>
        </authorList>
    </citation>
    <scope>NUCLEOTIDE SEQUENCE [LARGE SCALE GENOMIC DNA]</scope>
    <source>
        <strain evidence="2 3">E</strain>
    </source>
</reference>
<keyword evidence="3" id="KW-1185">Reference proteome</keyword>
<gene>
    <name evidence="2" type="ORF">K444DRAFT_633084</name>
</gene>
<name>A0A2J6T115_9HELO</name>
<proteinExistence type="predicted"/>
<organism evidence="2 3">
    <name type="scientific">Hyaloscypha bicolor E</name>
    <dbReference type="NCBI Taxonomy" id="1095630"/>
    <lineage>
        <taxon>Eukaryota</taxon>
        <taxon>Fungi</taxon>
        <taxon>Dikarya</taxon>
        <taxon>Ascomycota</taxon>
        <taxon>Pezizomycotina</taxon>
        <taxon>Leotiomycetes</taxon>
        <taxon>Helotiales</taxon>
        <taxon>Hyaloscyphaceae</taxon>
        <taxon>Hyaloscypha</taxon>
        <taxon>Hyaloscypha bicolor</taxon>
    </lineage>
</organism>
<protein>
    <submittedName>
        <fullName evidence="2">Uncharacterized protein</fullName>
    </submittedName>
</protein>
<dbReference type="InParanoid" id="A0A2J6T115"/>
<feature type="region of interest" description="Disordered" evidence="1">
    <location>
        <begin position="65"/>
        <end position="92"/>
    </location>
</feature>
<feature type="region of interest" description="Disordered" evidence="1">
    <location>
        <begin position="234"/>
        <end position="253"/>
    </location>
</feature>
<dbReference type="RefSeq" id="XP_024733612.1">
    <property type="nucleotide sequence ID" value="XM_024883569.1"/>
</dbReference>
<feature type="compositionally biased region" description="Polar residues" evidence="1">
    <location>
        <begin position="244"/>
        <end position="253"/>
    </location>
</feature>
<dbReference type="GeneID" id="36591646"/>
<evidence type="ECO:0000313" key="3">
    <source>
        <dbReference type="Proteomes" id="UP000235371"/>
    </source>
</evidence>
<evidence type="ECO:0000256" key="1">
    <source>
        <dbReference type="SAM" id="MobiDB-lite"/>
    </source>
</evidence>
<dbReference type="EMBL" id="KZ613848">
    <property type="protein sequence ID" value="PMD56708.1"/>
    <property type="molecule type" value="Genomic_DNA"/>
</dbReference>
<sequence>MLQKYKEKVGEVFQEPKQNLDDMLSRAQDRVCSRSPTTRLPLWTTKITPPTKSGHVSLPTVHNSTIRPQNQGMDPPPGQPMEQQECPDGGSPAPFPQQGGVQLLRVSQAASLAMLISGQVGIVTEMIGLALNGGNRHSLLDRSLSIVAGAATGGSLADRSSTYLRPAELTDILQRVTYVWVRDCTRDRGMPRSWSSERALYKLFKPRLDSKMKRWPQQDGDKVQTIGFKLAGMGQKDGYDAGSEGSSENLEDT</sequence>
<dbReference type="Proteomes" id="UP000235371">
    <property type="component" value="Unassembled WGS sequence"/>
</dbReference>
<accession>A0A2J6T115</accession>